<comment type="similarity">
    <text evidence="3 12">Belongs to the opioid neuropeptide precursor family.</text>
</comment>
<dbReference type="GO" id="GO:0034466">
    <property type="term" value="C:chromaffin granule lumen"/>
    <property type="evidence" value="ECO:0007669"/>
    <property type="project" value="UniProtKB-SubCell"/>
</dbReference>
<dbReference type="InterPro" id="IPR000703">
    <property type="entry name" value="Proenkphlin_A"/>
</dbReference>
<evidence type="ECO:0000256" key="8">
    <source>
        <dbReference type="ARBA" id="ARBA00023157"/>
    </source>
</evidence>
<dbReference type="AlphaFoldDB" id="A0A7J8C3K5"/>
<dbReference type="GO" id="GO:0007600">
    <property type="term" value="P:sensory perception"/>
    <property type="evidence" value="ECO:0007669"/>
    <property type="project" value="TreeGrafter"/>
</dbReference>
<keyword evidence="10 12" id="KW-0527">Neuropeptide</keyword>
<evidence type="ECO:0000256" key="6">
    <source>
        <dbReference type="ARBA" id="ARBA00022685"/>
    </source>
</evidence>
<dbReference type="InterPro" id="IPR006024">
    <property type="entry name" value="Opioid_neupept"/>
</dbReference>
<dbReference type="PRINTS" id="PR01028">
    <property type="entry name" value="OPIOIDPRCRSR"/>
</dbReference>
<evidence type="ECO:0000256" key="1">
    <source>
        <dbReference type="ARBA" id="ARBA00004553"/>
    </source>
</evidence>
<comment type="subcellular location">
    <subcellularLocation>
        <location evidence="1">Cytoplasmic vesicle</location>
        <location evidence="1">Secretory vesicle</location>
        <location evidence="1">Chromaffin granule lumen</location>
    </subcellularLocation>
    <subcellularLocation>
        <location evidence="2 12">Secreted</location>
    </subcellularLocation>
</comment>
<keyword evidence="15" id="KW-1185">Reference proteome</keyword>
<evidence type="ECO:0000256" key="7">
    <source>
        <dbReference type="ARBA" id="ARBA00022901"/>
    </source>
</evidence>
<dbReference type="GO" id="GO:0001515">
    <property type="term" value="F:opioid peptide activity"/>
    <property type="evidence" value="ECO:0007669"/>
    <property type="project" value="UniProtKB-KW"/>
</dbReference>
<dbReference type="PANTHER" id="PTHR11438:SF3">
    <property type="entry name" value="PROENKEPHALIN-A"/>
    <property type="match status" value="1"/>
</dbReference>
<sequence length="217" mass="24857">MARFLRLCTWLLALGPGLLATVQAECSQDCATCSYRLARPTDINPLACTLECEGKLPSLKTWETCRELLQLSKLELPQGGASTLRESSKQEESHLLAKKYGGFMKRYGGFMKKMDELYPLEPEEEANEGEIFAKRYGGFMKKDVEEDDGLGNSSDLQKRYGGFMRRVGRPEWWMDYQKRYGGFLKRFADSLPSDEEGESYLKEGPQMEKRYGGFMRF</sequence>
<evidence type="ECO:0000256" key="10">
    <source>
        <dbReference type="ARBA" id="ARBA00023320"/>
    </source>
</evidence>
<reference evidence="14 15" key="1">
    <citation type="journal article" date="2020" name="Nature">
        <title>Six reference-quality genomes reveal evolution of bat adaptations.</title>
        <authorList>
            <person name="Jebb D."/>
            <person name="Huang Z."/>
            <person name="Pippel M."/>
            <person name="Hughes G.M."/>
            <person name="Lavrichenko K."/>
            <person name="Devanna P."/>
            <person name="Winkler S."/>
            <person name="Jermiin L.S."/>
            <person name="Skirmuntt E.C."/>
            <person name="Katzourakis A."/>
            <person name="Burkitt-Gray L."/>
            <person name="Ray D.A."/>
            <person name="Sullivan K.A.M."/>
            <person name="Roscito J.G."/>
            <person name="Kirilenko B.M."/>
            <person name="Davalos L.M."/>
            <person name="Corthals A.P."/>
            <person name="Power M.L."/>
            <person name="Jones G."/>
            <person name="Ransome R.D."/>
            <person name="Dechmann D.K.N."/>
            <person name="Locatelli A.G."/>
            <person name="Puechmaille S.J."/>
            <person name="Fedrigo O."/>
            <person name="Jarvis E.D."/>
            <person name="Hiller M."/>
            <person name="Vernes S.C."/>
            <person name="Myers E.W."/>
            <person name="Teeling E.C."/>
        </authorList>
    </citation>
    <scope>NUCLEOTIDE SEQUENCE [LARGE SCALE GENOMIC DNA]</scope>
    <source>
        <strain evidence="14">MRouAeg1</strain>
        <tissue evidence="14">Muscle</tissue>
    </source>
</reference>
<evidence type="ECO:0000256" key="9">
    <source>
        <dbReference type="ARBA" id="ARBA00023205"/>
    </source>
</evidence>
<dbReference type="GO" id="GO:0043025">
    <property type="term" value="C:neuronal cell body"/>
    <property type="evidence" value="ECO:0007669"/>
    <property type="project" value="TreeGrafter"/>
</dbReference>
<dbReference type="PANTHER" id="PTHR11438">
    <property type="entry name" value="PROENKEPHALIN"/>
    <property type="match status" value="1"/>
</dbReference>
<protein>
    <recommendedName>
        <fullName evidence="4">Proenkephalin-A</fullName>
    </recommendedName>
</protein>
<evidence type="ECO:0000256" key="4">
    <source>
        <dbReference type="ARBA" id="ARBA00020230"/>
    </source>
</evidence>
<keyword evidence="5" id="KW-0964">Secreted</keyword>
<dbReference type="GO" id="GO:0007218">
    <property type="term" value="P:neuropeptide signaling pathway"/>
    <property type="evidence" value="ECO:0007669"/>
    <property type="project" value="UniProtKB-KW"/>
</dbReference>
<dbReference type="PRINTS" id="PR01029">
    <property type="entry name" value="PENKAPRCRSR"/>
</dbReference>
<dbReference type="GO" id="GO:0005576">
    <property type="term" value="C:extracellular region"/>
    <property type="evidence" value="ECO:0007669"/>
    <property type="project" value="UniProtKB-SubCell"/>
</dbReference>
<dbReference type="Pfam" id="PF01160">
    <property type="entry name" value="Opiods_neuropep"/>
    <property type="match status" value="1"/>
</dbReference>
<organism evidence="14 15">
    <name type="scientific">Rousettus aegyptiacus</name>
    <name type="common">Egyptian fruit bat</name>
    <name type="synonym">Pteropus aegyptiacus</name>
    <dbReference type="NCBI Taxonomy" id="9407"/>
    <lineage>
        <taxon>Eukaryota</taxon>
        <taxon>Metazoa</taxon>
        <taxon>Chordata</taxon>
        <taxon>Craniata</taxon>
        <taxon>Vertebrata</taxon>
        <taxon>Euteleostomi</taxon>
        <taxon>Mammalia</taxon>
        <taxon>Eutheria</taxon>
        <taxon>Laurasiatheria</taxon>
        <taxon>Chiroptera</taxon>
        <taxon>Yinpterochiroptera</taxon>
        <taxon>Pteropodoidea</taxon>
        <taxon>Pteropodidae</taxon>
        <taxon>Rousettinae</taxon>
        <taxon>Rousettus</taxon>
    </lineage>
</organism>
<dbReference type="GO" id="GO:0043679">
    <property type="term" value="C:axon terminus"/>
    <property type="evidence" value="ECO:0007669"/>
    <property type="project" value="TreeGrafter"/>
</dbReference>
<evidence type="ECO:0000313" key="15">
    <source>
        <dbReference type="Proteomes" id="UP000593571"/>
    </source>
</evidence>
<name>A0A7J8C3K5_ROUAE</name>
<dbReference type="GO" id="GO:0030425">
    <property type="term" value="C:dendrite"/>
    <property type="evidence" value="ECO:0007669"/>
    <property type="project" value="TreeGrafter"/>
</dbReference>
<dbReference type="Proteomes" id="UP000593571">
    <property type="component" value="Unassembled WGS sequence"/>
</dbReference>
<keyword evidence="13" id="KW-0732">Signal</keyword>
<dbReference type="PROSITE" id="PS01252">
    <property type="entry name" value="OPIOIDS_PRECURSOR"/>
    <property type="match status" value="1"/>
</dbReference>
<proteinExistence type="inferred from homology"/>
<comment type="function">
    <text evidence="11">Neuropeptide that competes with and mimic the effects of opiate drugs. They play a role in a number of physiologic functions, including pain perception and responses to stress.</text>
</comment>
<dbReference type="GO" id="GO:0007268">
    <property type="term" value="P:chemical synaptic transmission"/>
    <property type="evidence" value="ECO:0007669"/>
    <property type="project" value="TreeGrafter"/>
</dbReference>
<feature type="chain" id="PRO_5029557984" description="Proenkephalin-A" evidence="13">
    <location>
        <begin position="21"/>
        <end position="217"/>
    </location>
</feature>
<evidence type="ECO:0000256" key="5">
    <source>
        <dbReference type="ARBA" id="ARBA00022525"/>
    </source>
</evidence>
<evidence type="ECO:0000256" key="13">
    <source>
        <dbReference type="SAM" id="SignalP"/>
    </source>
</evidence>
<keyword evidence="8" id="KW-1015">Disulfide bond</keyword>
<gene>
    <name evidence="14" type="ORF">HJG63_015140</name>
</gene>
<evidence type="ECO:0000313" key="14">
    <source>
        <dbReference type="EMBL" id="KAF6405446.1"/>
    </source>
</evidence>
<dbReference type="EMBL" id="JACASE010000015">
    <property type="protein sequence ID" value="KAF6405446.1"/>
    <property type="molecule type" value="Genomic_DNA"/>
</dbReference>
<accession>A0A7J8C3K5</accession>
<evidence type="ECO:0000256" key="2">
    <source>
        <dbReference type="ARBA" id="ARBA00004613"/>
    </source>
</evidence>
<keyword evidence="9" id="KW-0257">Endorphin</keyword>
<evidence type="ECO:0000256" key="3">
    <source>
        <dbReference type="ARBA" id="ARBA00008543"/>
    </source>
</evidence>
<keyword evidence="7 12" id="KW-0555">Opioid peptide</keyword>
<keyword evidence="6 12" id="KW-0165">Cleavage on pair of basic residues</keyword>
<evidence type="ECO:0000256" key="11">
    <source>
        <dbReference type="ARBA" id="ARBA00034086"/>
    </source>
</evidence>
<comment type="caution">
    <text evidence="14">The sequence shown here is derived from an EMBL/GenBank/DDBJ whole genome shotgun (WGS) entry which is preliminary data.</text>
</comment>
<dbReference type="GO" id="GO:0031628">
    <property type="term" value="F:opioid receptor binding"/>
    <property type="evidence" value="ECO:0007669"/>
    <property type="project" value="TreeGrafter"/>
</dbReference>
<dbReference type="GO" id="GO:0005886">
    <property type="term" value="C:plasma membrane"/>
    <property type="evidence" value="ECO:0007669"/>
    <property type="project" value="TreeGrafter"/>
</dbReference>
<feature type="signal peptide" evidence="13">
    <location>
        <begin position="1"/>
        <end position="20"/>
    </location>
</feature>
<evidence type="ECO:0000256" key="12">
    <source>
        <dbReference type="RuleBase" id="RU004400"/>
    </source>
</evidence>